<feature type="region of interest" description="Disordered" evidence="1">
    <location>
        <begin position="288"/>
        <end position="312"/>
    </location>
</feature>
<dbReference type="Proteomes" id="UP000298416">
    <property type="component" value="Unassembled WGS sequence"/>
</dbReference>
<feature type="compositionally biased region" description="Polar residues" evidence="1">
    <location>
        <begin position="1"/>
        <end position="12"/>
    </location>
</feature>
<feature type="compositionally biased region" description="Basic and acidic residues" evidence="1">
    <location>
        <begin position="178"/>
        <end position="198"/>
    </location>
</feature>
<sequence>MAASSPAKSNSGGADVSAPPSSKSLRGLNKPKCIKCGNVARSRCPYQSCKNCCAKAQNPCHIHVLKGNSSFPDKPSSTSSPLFDQQSSEASHSGSFHRLRQLSNNFAQFSNLQTSFRSRKPLTKKDAQVINEWRFSKLKEFRDGNIEVESEAFDRYMQNVGLLEEVFQVNSEFNEQSSGEKFDSNGDNNERKVHDLKSKLRSNPATTDNLRKRIQHIVNQALEKVGKPDDVSDTEGEGRTIKKIKSLQGEKVTALADLIDKLNKARNDDELKACWEMASQLFQWNAKKSEAEAAGDSPRPSRENDDSFIHFPPPKWVNPVTIDQQALCRIDAQFSSLEEVQDL</sequence>
<evidence type="ECO:0000313" key="3">
    <source>
        <dbReference type="Proteomes" id="UP000298416"/>
    </source>
</evidence>
<feature type="region of interest" description="Disordered" evidence="1">
    <location>
        <begin position="71"/>
        <end position="95"/>
    </location>
</feature>
<dbReference type="PANTHER" id="PTHR35696">
    <property type="entry name" value="ELECTRON CARRIER/IRON ION-BINDING PROTEIN"/>
    <property type="match status" value="1"/>
</dbReference>
<comment type="caution">
    <text evidence="2">The sequence shown here is derived from an EMBL/GenBank/DDBJ whole genome shotgun (WGS) entry which is preliminary data.</text>
</comment>
<evidence type="ECO:0000313" key="2">
    <source>
        <dbReference type="EMBL" id="KAG6396947.1"/>
    </source>
</evidence>
<evidence type="ECO:0000256" key="1">
    <source>
        <dbReference type="SAM" id="MobiDB-lite"/>
    </source>
</evidence>
<feature type="region of interest" description="Disordered" evidence="1">
    <location>
        <begin position="174"/>
        <end position="208"/>
    </location>
</feature>
<feature type="region of interest" description="Disordered" evidence="1">
    <location>
        <begin position="1"/>
        <end position="30"/>
    </location>
</feature>
<dbReference type="PANTHER" id="PTHR35696:SF1">
    <property type="entry name" value="ELECTRON CARRIER_IRON ION-BINDING PROTEIN"/>
    <property type="match status" value="1"/>
</dbReference>
<name>A0A8X8ZA26_SALSN</name>
<reference evidence="2" key="1">
    <citation type="submission" date="2018-01" db="EMBL/GenBank/DDBJ databases">
        <authorList>
            <person name="Mao J.F."/>
        </authorList>
    </citation>
    <scope>NUCLEOTIDE SEQUENCE</scope>
    <source>
        <strain evidence="2">Huo1</strain>
        <tissue evidence="2">Leaf</tissue>
    </source>
</reference>
<keyword evidence="3" id="KW-1185">Reference proteome</keyword>
<dbReference type="AlphaFoldDB" id="A0A8X8ZA26"/>
<dbReference type="EMBL" id="PNBA02000016">
    <property type="protein sequence ID" value="KAG6396947.1"/>
    <property type="molecule type" value="Genomic_DNA"/>
</dbReference>
<protein>
    <submittedName>
        <fullName evidence="2">Uncharacterized protein</fullName>
    </submittedName>
</protein>
<proteinExistence type="predicted"/>
<reference evidence="2" key="2">
    <citation type="submission" date="2020-08" db="EMBL/GenBank/DDBJ databases">
        <title>Plant Genome Project.</title>
        <authorList>
            <person name="Zhang R.-G."/>
        </authorList>
    </citation>
    <scope>NUCLEOTIDE SEQUENCE</scope>
    <source>
        <strain evidence="2">Huo1</strain>
        <tissue evidence="2">Leaf</tissue>
    </source>
</reference>
<accession>A0A8X8ZA26</accession>
<feature type="compositionally biased region" description="Basic and acidic residues" evidence="1">
    <location>
        <begin position="299"/>
        <end position="308"/>
    </location>
</feature>
<feature type="compositionally biased region" description="Polar residues" evidence="1">
    <location>
        <begin position="82"/>
        <end position="94"/>
    </location>
</feature>
<feature type="compositionally biased region" description="Low complexity" evidence="1">
    <location>
        <begin position="71"/>
        <end position="81"/>
    </location>
</feature>
<organism evidence="2">
    <name type="scientific">Salvia splendens</name>
    <name type="common">Scarlet sage</name>
    <dbReference type="NCBI Taxonomy" id="180675"/>
    <lineage>
        <taxon>Eukaryota</taxon>
        <taxon>Viridiplantae</taxon>
        <taxon>Streptophyta</taxon>
        <taxon>Embryophyta</taxon>
        <taxon>Tracheophyta</taxon>
        <taxon>Spermatophyta</taxon>
        <taxon>Magnoliopsida</taxon>
        <taxon>eudicotyledons</taxon>
        <taxon>Gunneridae</taxon>
        <taxon>Pentapetalae</taxon>
        <taxon>asterids</taxon>
        <taxon>lamiids</taxon>
        <taxon>Lamiales</taxon>
        <taxon>Lamiaceae</taxon>
        <taxon>Nepetoideae</taxon>
        <taxon>Mentheae</taxon>
        <taxon>Salviinae</taxon>
        <taxon>Salvia</taxon>
        <taxon>Salvia subgen. Calosphace</taxon>
        <taxon>core Calosphace</taxon>
    </lineage>
</organism>
<gene>
    <name evidence="2" type="ORF">SASPL_143107</name>
</gene>
<dbReference type="OrthoDB" id="1915989at2759"/>